<dbReference type="SMART" id="SM00248">
    <property type="entry name" value="ANK"/>
    <property type="match status" value="2"/>
</dbReference>
<keyword evidence="1" id="KW-0677">Repeat</keyword>
<dbReference type="InterPro" id="IPR002110">
    <property type="entry name" value="Ankyrin_rpt"/>
</dbReference>
<gene>
    <name evidence="4" type="ORF">TSOC_010163</name>
</gene>
<accession>A0A2J7ZU02</accession>
<comment type="caution">
    <text evidence="4">The sequence shown here is derived from an EMBL/GenBank/DDBJ whole genome shotgun (WGS) entry which is preliminary data.</text>
</comment>
<evidence type="ECO:0000313" key="4">
    <source>
        <dbReference type="EMBL" id="PNH03753.1"/>
    </source>
</evidence>
<dbReference type="PRINTS" id="PR01415">
    <property type="entry name" value="ANKYRIN"/>
</dbReference>
<protein>
    <recommendedName>
        <fullName evidence="6">Heterokaryon incompatibility domain-containing protein</fullName>
    </recommendedName>
</protein>
<feature type="repeat" description="ANK" evidence="3">
    <location>
        <begin position="7"/>
        <end position="39"/>
    </location>
</feature>
<dbReference type="PROSITE" id="PS50088">
    <property type="entry name" value="ANK_REPEAT"/>
    <property type="match status" value="2"/>
</dbReference>
<evidence type="ECO:0000256" key="1">
    <source>
        <dbReference type="ARBA" id="ARBA00022737"/>
    </source>
</evidence>
<dbReference type="PROSITE" id="PS50297">
    <property type="entry name" value="ANK_REP_REGION"/>
    <property type="match status" value="1"/>
</dbReference>
<proteinExistence type="predicted"/>
<keyword evidence="5" id="KW-1185">Reference proteome</keyword>
<dbReference type="SUPFAM" id="SSF48403">
    <property type="entry name" value="Ankyrin repeat"/>
    <property type="match status" value="1"/>
</dbReference>
<name>A0A2J7ZU02_9CHLO</name>
<dbReference type="Pfam" id="PF00023">
    <property type="entry name" value="Ank"/>
    <property type="match status" value="2"/>
</dbReference>
<dbReference type="InterPro" id="IPR036770">
    <property type="entry name" value="Ankyrin_rpt-contain_sf"/>
</dbReference>
<organism evidence="4 5">
    <name type="scientific">Tetrabaena socialis</name>
    <dbReference type="NCBI Taxonomy" id="47790"/>
    <lineage>
        <taxon>Eukaryota</taxon>
        <taxon>Viridiplantae</taxon>
        <taxon>Chlorophyta</taxon>
        <taxon>core chlorophytes</taxon>
        <taxon>Chlorophyceae</taxon>
        <taxon>CS clade</taxon>
        <taxon>Chlamydomonadales</taxon>
        <taxon>Tetrabaenaceae</taxon>
        <taxon>Tetrabaena</taxon>
    </lineage>
</organism>
<evidence type="ECO:0008006" key="6">
    <source>
        <dbReference type="Google" id="ProtNLM"/>
    </source>
</evidence>
<reference evidence="4 5" key="1">
    <citation type="journal article" date="2017" name="Mol. Biol. Evol.">
        <title>The 4-celled Tetrabaena socialis nuclear genome reveals the essential components for genetic control of cell number at the origin of multicellularity in the volvocine lineage.</title>
        <authorList>
            <person name="Featherston J."/>
            <person name="Arakaki Y."/>
            <person name="Hanschen E.R."/>
            <person name="Ferris P.J."/>
            <person name="Michod R.E."/>
            <person name="Olson B.J.S.C."/>
            <person name="Nozaki H."/>
            <person name="Durand P.M."/>
        </authorList>
    </citation>
    <scope>NUCLEOTIDE SEQUENCE [LARGE SCALE GENOMIC DNA]</scope>
    <source>
        <strain evidence="4 5">NIES-571</strain>
    </source>
</reference>
<dbReference type="PANTHER" id="PTHR24188">
    <property type="entry name" value="ANKYRIN REPEAT PROTEIN"/>
    <property type="match status" value="1"/>
</dbReference>
<dbReference type="PANTHER" id="PTHR24188:SF29">
    <property type="entry name" value="GH09064P"/>
    <property type="match status" value="1"/>
</dbReference>
<evidence type="ECO:0000256" key="3">
    <source>
        <dbReference type="PROSITE-ProRule" id="PRU00023"/>
    </source>
</evidence>
<evidence type="ECO:0000256" key="2">
    <source>
        <dbReference type="ARBA" id="ARBA00023043"/>
    </source>
</evidence>
<sequence length="511" mass="56666">MIGVAKEGISALYTASENGHKEVVKLLIEAGVNIFKTKNGHAEVVKLLIKAGADINIKTDEEALLRAVLEGIRKCELGPTAPCVGTPMVVRGGKLVTKDDLHEVFKSLHDGMPLALRRAPMRLLKIDAVLGWPTIKVYEEVINTERLPPADVSGSGPLATAAECLEVPYSVVTEEQWAQTLVISWRWGGIKPVQQLPSFTPMSEQQFRELTQVLKQAKGSGLKFVWIDWSCVPQYSDTPSVVEVLRSKVFYIRARAMAIIPTFQPLPDDGVTRALISRVRDMLKRRSDDQLLNAIAAAVLGAILEKDAMAGREHFARVWTLAERMARHGRREQLNHWLSLEAWLGMVVDAMLRSTEDKSASQVYRKILGKSAGSLLDAIMAPLVKAIKTRNMHLVDGLEDKVAELFCTAVSVWQSVNTLEEVPTKAWLRLYLLETDLGVYQAWSEADRVWAIYSYYCWKKVDWGSPEGLALALRGLVQIAADGDDDPKQIFAAVARKLGLRQVEMSTTSSA</sequence>
<keyword evidence="2 3" id="KW-0040">ANK repeat</keyword>
<evidence type="ECO:0000313" key="5">
    <source>
        <dbReference type="Proteomes" id="UP000236333"/>
    </source>
</evidence>
<dbReference type="OrthoDB" id="3775140at2759"/>
<dbReference type="AlphaFoldDB" id="A0A2J7ZU02"/>
<dbReference type="EMBL" id="PGGS01000467">
    <property type="protein sequence ID" value="PNH03753.1"/>
    <property type="molecule type" value="Genomic_DNA"/>
</dbReference>
<dbReference type="Proteomes" id="UP000236333">
    <property type="component" value="Unassembled WGS sequence"/>
</dbReference>
<feature type="repeat" description="ANK" evidence="3">
    <location>
        <begin position="38"/>
        <end position="60"/>
    </location>
</feature>
<dbReference type="Gene3D" id="1.25.40.20">
    <property type="entry name" value="Ankyrin repeat-containing domain"/>
    <property type="match status" value="1"/>
</dbReference>